<organism evidence="3 4">
    <name type="scientific">Burkholderia savannae</name>
    <dbReference type="NCBI Taxonomy" id="1637837"/>
    <lineage>
        <taxon>Bacteria</taxon>
        <taxon>Pseudomonadati</taxon>
        <taxon>Pseudomonadota</taxon>
        <taxon>Betaproteobacteria</taxon>
        <taxon>Burkholderiales</taxon>
        <taxon>Burkholderiaceae</taxon>
        <taxon>Burkholderia</taxon>
        <taxon>pseudomallei group</taxon>
    </lineage>
</organism>
<evidence type="ECO:0000313" key="3">
    <source>
        <dbReference type="EMBL" id="KWZ43761.1"/>
    </source>
</evidence>
<accession>A0ABR5TFI4</accession>
<dbReference type="RefSeq" id="WP_060822035.1">
    <property type="nucleotide sequence ID" value="NZ_LNJQ01000001.1"/>
</dbReference>
<keyword evidence="4" id="KW-1185">Reference proteome</keyword>
<dbReference type="Proteomes" id="UP000070255">
    <property type="component" value="Unassembled WGS sequence"/>
</dbReference>
<keyword evidence="1" id="KW-0472">Membrane</keyword>
<comment type="caution">
    <text evidence="3">The sequence shown here is derived from an EMBL/GenBank/DDBJ whole genome shotgun (WGS) entry which is preliminary data.</text>
</comment>
<keyword evidence="1" id="KW-1133">Transmembrane helix</keyword>
<keyword evidence="1" id="KW-0812">Transmembrane</keyword>
<evidence type="ECO:0000313" key="4">
    <source>
        <dbReference type="Proteomes" id="UP000070255"/>
    </source>
</evidence>
<feature type="transmembrane region" description="Helical" evidence="1">
    <location>
        <begin position="67"/>
        <end position="87"/>
    </location>
</feature>
<dbReference type="EMBL" id="LNJQ01000001">
    <property type="protein sequence ID" value="KWZ43761.1"/>
    <property type="molecule type" value="Genomic_DNA"/>
</dbReference>
<gene>
    <name evidence="3" type="ORF">WS72_13445</name>
</gene>
<evidence type="ECO:0000256" key="1">
    <source>
        <dbReference type="SAM" id="Phobius"/>
    </source>
</evidence>
<dbReference type="Pfam" id="PF09851">
    <property type="entry name" value="SHOCT"/>
    <property type="match status" value="1"/>
</dbReference>
<name>A0ABR5TFI4_9BURK</name>
<proteinExistence type="predicted"/>
<evidence type="ECO:0000259" key="2">
    <source>
        <dbReference type="Pfam" id="PF09851"/>
    </source>
</evidence>
<reference evidence="3 4" key="1">
    <citation type="submission" date="2015-11" db="EMBL/GenBank/DDBJ databases">
        <authorList>
            <person name="Sahl J."/>
            <person name="Wagner D."/>
            <person name="Keim P."/>
        </authorList>
    </citation>
    <scope>NUCLEOTIDE SEQUENCE [LARGE SCALE GENOMIC DNA]</scope>
    <source>
        <strain evidence="3 4">BDU18</strain>
    </source>
</reference>
<dbReference type="InterPro" id="IPR018649">
    <property type="entry name" value="SHOCT"/>
</dbReference>
<protein>
    <recommendedName>
        <fullName evidence="2">SHOCT domain-containing protein</fullName>
    </recommendedName>
</protein>
<sequence length="174" mass="18517">MAAVDILAGDFPQGRAEFGFGLLVFPKKPKQGFPHDISLKPEEDLEHVEIVTLEEADKLAKAAGTSLAAGLMFGPAGFVIGGLLGASGKKKKTITFKATFSSSRSMLASTDEKTFAKLQALAFGRKAALAVESPDTESVTTDDTLSKLERLASLKERGLLSDDEFQQEKAKLLG</sequence>
<feature type="domain" description="SHOCT" evidence="2">
    <location>
        <begin position="147"/>
        <end position="173"/>
    </location>
</feature>